<dbReference type="PROSITE" id="PS50039">
    <property type="entry name" value="FORK_HEAD_3"/>
    <property type="match status" value="1"/>
</dbReference>
<evidence type="ECO:0000256" key="1">
    <source>
        <dbReference type="ARBA" id="ARBA00023125"/>
    </source>
</evidence>
<dbReference type="STRING" id="1684307.A0A316TYW7"/>
<name>A0A316TYW7_9BASI</name>
<dbReference type="Proteomes" id="UP000245942">
    <property type="component" value="Unassembled WGS sequence"/>
</dbReference>
<dbReference type="InterPro" id="IPR036388">
    <property type="entry name" value="WH-like_DNA-bd_sf"/>
</dbReference>
<keyword evidence="6" id="KW-1185">Reference proteome</keyword>
<evidence type="ECO:0000256" key="3">
    <source>
        <dbReference type="SAM" id="MobiDB-lite"/>
    </source>
</evidence>
<dbReference type="Pfam" id="PF00250">
    <property type="entry name" value="Forkhead"/>
    <property type="match status" value="1"/>
</dbReference>
<proteinExistence type="predicted"/>
<dbReference type="InterPro" id="IPR036390">
    <property type="entry name" value="WH_DNA-bd_sf"/>
</dbReference>
<evidence type="ECO:0000313" key="6">
    <source>
        <dbReference type="Proteomes" id="UP000245942"/>
    </source>
</evidence>
<dbReference type="EMBL" id="KZ819337">
    <property type="protein sequence ID" value="PWN18250.1"/>
    <property type="molecule type" value="Genomic_DNA"/>
</dbReference>
<organism evidence="5 6">
    <name type="scientific">Pseudomicrostroma glucosiphilum</name>
    <dbReference type="NCBI Taxonomy" id="1684307"/>
    <lineage>
        <taxon>Eukaryota</taxon>
        <taxon>Fungi</taxon>
        <taxon>Dikarya</taxon>
        <taxon>Basidiomycota</taxon>
        <taxon>Ustilaginomycotina</taxon>
        <taxon>Exobasidiomycetes</taxon>
        <taxon>Microstromatales</taxon>
        <taxon>Microstromatales incertae sedis</taxon>
        <taxon>Pseudomicrostroma</taxon>
    </lineage>
</organism>
<evidence type="ECO:0000256" key="2">
    <source>
        <dbReference type="PROSITE-ProRule" id="PRU00089"/>
    </source>
</evidence>
<protein>
    <recommendedName>
        <fullName evidence="4">Fork-head domain-containing protein</fullName>
    </recommendedName>
</protein>
<keyword evidence="1 2" id="KW-0238">DNA-binding</keyword>
<dbReference type="SMART" id="SM00339">
    <property type="entry name" value="FH"/>
    <property type="match status" value="1"/>
</dbReference>
<evidence type="ECO:0000313" key="5">
    <source>
        <dbReference type="EMBL" id="PWN18250.1"/>
    </source>
</evidence>
<gene>
    <name evidence="5" type="ORF">BCV69DRAFT_285229</name>
</gene>
<feature type="compositionally biased region" description="Polar residues" evidence="3">
    <location>
        <begin position="20"/>
        <end position="43"/>
    </location>
</feature>
<dbReference type="InterPro" id="IPR001766">
    <property type="entry name" value="Fork_head_dom"/>
</dbReference>
<dbReference type="GeneID" id="37015057"/>
<dbReference type="AlphaFoldDB" id="A0A316TYW7"/>
<dbReference type="GO" id="GO:0043565">
    <property type="term" value="F:sequence-specific DNA binding"/>
    <property type="evidence" value="ECO:0007669"/>
    <property type="project" value="InterPro"/>
</dbReference>
<reference evidence="5 6" key="1">
    <citation type="journal article" date="2018" name="Mol. Biol. Evol.">
        <title>Broad Genomic Sampling Reveals a Smut Pathogenic Ancestry of the Fungal Clade Ustilaginomycotina.</title>
        <authorList>
            <person name="Kijpornyongpan T."/>
            <person name="Mondo S.J."/>
            <person name="Barry K."/>
            <person name="Sandor L."/>
            <person name="Lee J."/>
            <person name="Lipzen A."/>
            <person name="Pangilinan J."/>
            <person name="LaButti K."/>
            <person name="Hainaut M."/>
            <person name="Henrissat B."/>
            <person name="Grigoriev I.V."/>
            <person name="Spatafora J.W."/>
            <person name="Aime M.C."/>
        </authorList>
    </citation>
    <scope>NUCLEOTIDE SEQUENCE [LARGE SCALE GENOMIC DNA]</scope>
    <source>
        <strain evidence="5 6">MCA 4718</strain>
    </source>
</reference>
<feature type="compositionally biased region" description="Polar residues" evidence="3">
    <location>
        <begin position="168"/>
        <end position="188"/>
    </location>
</feature>
<dbReference type="GO" id="GO:0003700">
    <property type="term" value="F:DNA-binding transcription factor activity"/>
    <property type="evidence" value="ECO:0007669"/>
    <property type="project" value="InterPro"/>
</dbReference>
<dbReference type="SUPFAM" id="SSF46785">
    <property type="entry name" value="Winged helix' DNA-binding domain"/>
    <property type="match status" value="1"/>
</dbReference>
<feature type="DNA-binding region" description="Fork-head" evidence="2">
    <location>
        <begin position="51"/>
        <end position="116"/>
    </location>
</feature>
<dbReference type="Gene3D" id="1.10.10.10">
    <property type="entry name" value="Winged helix-like DNA-binding domain superfamily/Winged helix DNA-binding domain"/>
    <property type="match status" value="1"/>
</dbReference>
<dbReference type="GO" id="GO:0005634">
    <property type="term" value="C:nucleus"/>
    <property type="evidence" value="ECO:0007669"/>
    <property type="project" value="UniProtKB-SubCell"/>
</dbReference>
<feature type="region of interest" description="Disordered" evidence="3">
    <location>
        <begin position="167"/>
        <end position="199"/>
    </location>
</feature>
<keyword evidence="2" id="KW-0539">Nucleus</keyword>
<feature type="region of interest" description="Disordered" evidence="3">
    <location>
        <begin position="20"/>
        <end position="49"/>
    </location>
</feature>
<sequence>MDTSDLSYLLDLIESASRPSATALTTTTRPQNRQETTQGSSGRTIRPRRRRPVGGYASLIAQNLLSAPNHCLMLRQIYYRLNNLHSVEFPLRGPSSQSWKNTVRHTLSRYSCFVNVTGTWTINFSANVSGLCLIQHNTGAITDCSADINGLFPEYYNNAASPYVASDMDNNTSSYHQQHQRQHPNSISAREPPMAGWAY</sequence>
<comment type="subcellular location">
    <subcellularLocation>
        <location evidence="2">Nucleus</location>
    </subcellularLocation>
</comment>
<dbReference type="RefSeq" id="XP_025345410.1">
    <property type="nucleotide sequence ID" value="XM_025493323.1"/>
</dbReference>
<feature type="domain" description="Fork-head" evidence="4">
    <location>
        <begin position="51"/>
        <end position="116"/>
    </location>
</feature>
<evidence type="ECO:0000259" key="4">
    <source>
        <dbReference type="PROSITE" id="PS50039"/>
    </source>
</evidence>
<dbReference type="OrthoDB" id="5954824at2759"/>
<accession>A0A316TYW7</accession>